<accession>A0AB39QLE2</accession>
<dbReference type="RefSeq" id="WP_369222606.1">
    <property type="nucleotide sequence ID" value="NZ_CP163441.1"/>
</dbReference>
<dbReference type="Gene3D" id="3.90.180.10">
    <property type="entry name" value="Medium-chain alcohol dehydrogenases, catalytic domain"/>
    <property type="match status" value="1"/>
</dbReference>
<name>A0AB39QLE2_9ACTN</name>
<organism evidence="1">
    <name type="scientific">Streptomyces sp. R39</name>
    <dbReference type="NCBI Taxonomy" id="3238631"/>
    <lineage>
        <taxon>Bacteria</taxon>
        <taxon>Bacillati</taxon>
        <taxon>Actinomycetota</taxon>
        <taxon>Actinomycetes</taxon>
        <taxon>Kitasatosporales</taxon>
        <taxon>Streptomycetaceae</taxon>
        <taxon>Streptomyces</taxon>
    </lineage>
</organism>
<gene>
    <name evidence="1" type="ORF">AB5J52_15075</name>
</gene>
<evidence type="ECO:0000313" key="1">
    <source>
        <dbReference type="EMBL" id="XDQ43479.1"/>
    </source>
</evidence>
<dbReference type="Pfam" id="PF13602">
    <property type="entry name" value="ADH_zinc_N_2"/>
    <property type="match status" value="1"/>
</dbReference>
<protein>
    <submittedName>
        <fullName evidence="1">Zinc-binding dehydrogenase</fullName>
    </submittedName>
</protein>
<proteinExistence type="predicted"/>
<sequence length="81" mass="8381">MHGSRRIRTFGADPVSAVLRDVAGHATSGALRPVVDRVYPLADIAAAHRAFEPGGVVGKHVVTVPRRSVRRSPVSAGCGAG</sequence>
<dbReference type="EMBL" id="CP163441">
    <property type="protein sequence ID" value="XDQ43479.1"/>
    <property type="molecule type" value="Genomic_DNA"/>
</dbReference>
<dbReference type="AlphaFoldDB" id="A0AB39QLE2"/>
<reference evidence="1" key="1">
    <citation type="submission" date="2024-07" db="EMBL/GenBank/DDBJ databases">
        <authorList>
            <person name="Yu S.T."/>
        </authorList>
    </citation>
    <scope>NUCLEOTIDE SEQUENCE</scope>
    <source>
        <strain evidence="1">R39</strain>
    </source>
</reference>